<evidence type="ECO:0000313" key="3">
    <source>
        <dbReference type="Proteomes" id="UP000095517"/>
    </source>
</evidence>
<dbReference type="AlphaFoldDB" id="A0A174CQA7"/>
<dbReference type="InterPro" id="IPR003593">
    <property type="entry name" value="AAA+_ATPase"/>
</dbReference>
<sequence>MEKSEVMKPVRLQVSALLKYISEGLFEKEHIMSLALLSTLAGESIFLLGPPGTAKSMIARRLKMIFRQGSSFEYLMSRFSTPDEIFGPVSISKLKEQDIYERIVDDYLPTSTIVFLDEIWKAGPSIQNSLLTVLNEKIYKNGRKEIALPLKGLIAASNELPAEGEGVEALWDRFLVRVVSNCISNERSFYKMLRQGTKTTIRQPIPKVMLITDECYKQWQDEMEQIEISDEILKLITRVRMGLKKYVQNTDEADGEKFYISDRRWKKIVHLMQASAFLNGRREIVESDVLLLFYCLWNTTEAIPVILDVVSASLFTDYIERIEEIKKQLERIQKESVRGEIPEDNMKPKIFNYFYYKVERYKTTPCYVFSTDYRHLDWTKDRDGICYSDAQSRTHFIRLIDMDVPFSSSGQRHNICRIKVRRGRGTLIVDGKEYPLCCSEERNDQEEMREESPSNGRKQMLDVWMRECEELKVRLAEKMADAQWTENLFISVNDRQYIKKYAVQCEKRIESLLITICNQQIL</sequence>
<accession>A0A174CQA7</accession>
<dbReference type="InterPro" id="IPR041538">
    <property type="entry name" value="RavA-like_AAA_lid"/>
</dbReference>
<organism evidence="2 3">
    <name type="scientific">Bacteroides finegoldii</name>
    <dbReference type="NCBI Taxonomy" id="338188"/>
    <lineage>
        <taxon>Bacteria</taxon>
        <taxon>Pseudomonadati</taxon>
        <taxon>Bacteroidota</taxon>
        <taxon>Bacteroidia</taxon>
        <taxon>Bacteroidales</taxon>
        <taxon>Bacteroidaceae</taxon>
        <taxon>Bacteroides</taxon>
    </lineage>
</organism>
<evidence type="ECO:0000313" key="2">
    <source>
        <dbReference type="EMBL" id="CUO13875.1"/>
    </source>
</evidence>
<dbReference type="Gene3D" id="3.40.50.300">
    <property type="entry name" value="P-loop containing nucleotide triphosphate hydrolases"/>
    <property type="match status" value="1"/>
</dbReference>
<evidence type="ECO:0000259" key="1">
    <source>
        <dbReference type="SMART" id="SM00382"/>
    </source>
</evidence>
<protein>
    <submittedName>
        <fullName evidence="2">ATPase</fullName>
        <ecNumber evidence="2">3.6.3.-</ecNumber>
    </submittedName>
</protein>
<dbReference type="InterPro" id="IPR045427">
    <property type="entry name" value="MoxR"/>
</dbReference>
<dbReference type="PANTHER" id="PTHR32204:SF0">
    <property type="entry name" value="ATPASE RAVA"/>
    <property type="match status" value="1"/>
</dbReference>
<name>A0A174CQA7_9BACE</name>
<dbReference type="InterPro" id="IPR050513">
    <property type="entry name" value="RavA_ATPases"/>
</dbReference>
<dbReference type="Proteomes" id="UP000095517">
    <property type="component" value="Unassembled WGS sequence"/>
</dbReference>
<dbReference type="Pfam" id="PF17868">
    <property type="entry name" value="AAA_lid_8"/>
    <property type="match status" value="1"/>
</dbReference>
<dbReference type="CDD" id="cd00009">
    <property type="entry name" value="AAA"/>
    <property type="match status" value="1"/>
</dbReference>
<feature type="domain" description="AAA+ ATPase" evidence="1">
    <location>
        <begin position="41"/>
        <end position="189"/>
    </location>
</feature>
<dbReference type="EMBL" id="CYZH01000006">
    <property type="protein sequence ID" value="CUO13875.1"/>
    <property type="molecule type" value="Genomic_DNA"/>
</dbReference>
<dbReference type="STRING" id="338188.ERS852397_01448"/>
<dbReference type="EC" id="3.6.3.-" evidence="2"/>
<proteinExistence type="predicted"/>
<reference evidence="2 3" key="1">
    <citation type="submission" date="2015-09" db="EMBL/GenBank/DDBJ databases">
        <authorList>
            <consortium name="Pathogen Informatics"/>
        </authorList>
    </citation>
    <scope>NUCLEOTIDE SEQUENCE [LARGE SCALE GENOMIC DNA]</scope>
    <source>
        <strain evidence="2 3">2789STDY5608840</strain>
    </source>
</reference>
<dbReference type="PANTHER" id="PTHR32204">
    <property type="entry name" value="ATPASE RAVA"/>
    <property type="match status" value="1"/>
</dbReference>
<dbReference type="Pfam" id="PF20030">
    <property type="entry name" value="bpMoxR"/>
    <property type="match status" value="1"/>
</dbReference>
<dbReference type="InterPro" id="IPR027417">
    <property type="entry name" value="P-loop_NTPase"/>
</dbReference>
<dbReference type="SMART" id="SM00382">
    <property type="entry name" value="AAA"/>
    <property type="match status" value="1"/>
</dbReference>
<gene>
    <name evidence="2" type="primary">ravA_2</name>
    <name evidence="2" type="ORF">ERS852397_01448</name>
</gene>
<dbReference type="SUPFAM" id="SSF52540">
    <property type="entry name" value="P-loop containing nucleoside triphosphate hydrolases"/>
    <property type="match status" value="1"/>
</dbReference>
<dbReference type="GO" id="GO:0016787">
    <property type="term" value="F:hydrolase activity"/>
    <property type="evidence" value="ECO:0007669"/>
    <property type="project" value="UniProtKB-KW"/>
</dbReference>
<keyword evidence="2" id="KW-0378">Hydrolase</keyword>